<dbReference type="EMBL" id="DF820470">
    <property type="protein sequence ID" value="GAK59385.1"/>
    <property type="molecule type" value="Genomic_DNA"/>
</dbReference>
<dbReference type="HOGENOM" id="CLU_2022178_0_0_0"/>
<sequence length="122" mass="13842">MGNNKGGAIGQRVQQSDGYFKFFLKGETHFQARFTQTEIHVKPSHLNGMPMNLAVTYIVKIERVNDPGWMVSRKLKHFLFELQDGTQIAGIPDSEILSVQLPYLEQCHIELENILSIEKIAA</sequence>
<organism evidence="1">
    <name type="scientific">Vecturithrix granuli</name>
    <dbReference type="NCBI Taxonomy" id="1499967"/>
    <lineage>
        <taxon>Bacteria</taxon>
        <taxon>Candidatus Moduliflexota</taxon>
        <taxon>Candidatus Vecturitrichia</taxon>
        <taxon>Candidatus Vecturitrichales</taxon>
        <taxon>Candidatus Vecturitrichaceae</taxon>
        <taxon>Candidatus Vecturithrix</taxon>
    </lineage>
</organism>
<gene>
    <name evidence="1" type="ORF">U27_06369</name>
</gene>
<accession>A0A081C480</accession>
<reference evidence="1" key="1">
    <citation type="journal article" date="2015" name="PeerJ">
        <title>First genomic representation of candidate bacterial phylum KSB3 points to enhanced environmental sensing as a trigger of wastewater bulking.</title>
        <authorList>
            <person name="Sekiguchi Y."/>
            <person name="Ohashi A."/>
            <person name="Parks D.H."/>
            <person name="Yamauchi T."/>
            <person name="Tyson G.W."/>
            <person name="Hugenholtz P."/>
        </authorList>
    </citation>
    <scope>NUCLEOTIDE SEQUENCE [LARGE SCALE GENOMIC DNA]</scope>
</reference>
<name>A0A081C480_VECG1</name>
<dbReference type="Proteomes" id="UP000030661">
    <property type="component" value="Unassembled WGS sequence"/>
</dbReference>
<dbReference type="AlphaFoldDB" id="A0A081C480"/>
<proteinExistence type="predicted"/>
<evidence type="ECO:0000313" key="1">
    <source>
        <dbReference type="EMBL" id="GAK59385.1"/>
    </source>
</evidence>
<keyword evidence="2" id="KW-1185">Reference proteome</keyword>
<evidence type="ECO:0000313" key="2">
    <source>
        <dbReference type="Proteomes" id="UP000030661"/>
    </source>
</evidence>
<protein>
    <submittedName>
        <fullName evidence="1">Uncharacterized protein</fullName>
    </submittedName>
</protein>